<evidence type="ECO:0000256" key="1">
    <source>
        <dbReference type="ARBA" id="ARBA00022801"/>
    </source>
</evidence>
<dbReference type="AlphaFoldDB" id="A0A9W8S5I1"/>
<evidence type="ECO:0000313" key="3">
    <source>
        <dbReference type="EMBL" id="KAJ4264422.1"/>
    </source>
</evidence>
<dbReference type="InterPro" id="IPR052369">
    <property type="entry name" value="UG_Glycosaminoglycan_Hydrolase"/>
</dbReference>
<sequence length="299" mass="32726">MMPHMRPRWELYGDEQALQSIITSARNLSTRFSERVGAIRSWDEDIWSLVTSGKGRPGNFIVIIDSMCNLDLLFYAAAQSGDIHLSQMAETHAKTLLRSHIRPEPNLSRKGFSGMLYSSKHVVNFSPSTGEIVQTLTAQGYSTTSTWSRGQAWGILGFAQTYTWTNNREFLHVACGLAEYLLLRMETAPSSVEVRVRAPDGSAKNTGRFVPVWDFDAPIDEFSPPLRDTSAGVAAANGLLILSQALMAEDKALSSRYLEAAIAIVEDTLTYSLSRDQAKSGVSADGQLIVSDVGSALNS</sequence>
<reference evidence="3" key="1">
    <citation type="submission" date="2022-09" db="EMBL/GenBank/DDBJ databases">
        <title>Fusarium specimens isolated from Avocado Roots.</title>
        <authorList>
            <person name="Stajich J."/>
            <person name="Roper C."/>
            <person name="Heimlech-Rivalta G."/>
        </authorList>
    </citation>
    <scope>NUCLEOTIDE SEQUENCE</scope>
    <source>
        <strain evidence="3">CF00136</strain>
    </source>
</reference>
<dbReference type="Proteomes" id="UP001152049">
    <property type="component" value="Unassembled WGS sequence"/>
</dbReference>
<evidence type="ECO:0000256" key="2">
    <source>
        <dbReference type="ARBA" id="ARBA00038358"/>
    </source>
</evidence>
<organism evidence="3 4">
    <name type="scientific">Fusarium torreyae</name>
    <dbReference type="NCBI Taxonomy" id="1237075"/>
    <lineage>
        <taxon>Eukaryota</taxon>
        <taxon>Fungi</taxon>
        <taxon>Dikarya</taxon>
        <taxon>Ascomycota</taxon>
        <taxon>Pezizomycotina</taxon>
        <taxon>Sordariomycetes</taxon>
        <taxon>Hypocreomycetidae</taxon>
        <taxon>Hypocreales</taxon>
        <taxon>Nectriaceae</taxon>
        <taxon>Fusarium</taxon>
    </lineage>
</organism>
<dbReference type="GO" id="GO:0052757">
    <property type="term" value="F:chondroitin hydrolase activity"/>
    <property type="evidence" value="ECO:0007669"/>
    <property type="project" value="TreeGrafter"/>
</dbReference>
<dbReference type="SUPFAM" id="SSF48208">
    <property type="entry name" value="Six-hairpin glycosidases"/>
    <property type="match status" value="1"/>
</dbReference>
<gene>
    <name evidence="3" type="ORF">NW762_005622</name>
</gene>
<dbReference type="PANTHER" id="PTHR36845">
    <property type="entry name" value="HYDROLASE, PUTATIVE (AFU_ORTHOLOGUE AFUA_7G05090)-RELATED"/>
    <property type="match status" value="1"/>
</dbReference>
<proteinExistence type="inferred from homology"/>
<keyword evidence="1" id="KW-0378">Hydrolase</keyword>
<keyword evidence="4" id="KW-1185">Reference proteome</keyword>
<protein>
    <recommendedName>
        <fullName evidence="5">Unsaturated glucuronyl hydrolase</fullName>
    </recommendedName>
</protein>
<dbReference type="InterPro" id="IPR012341">
    <property type="entry name" value="6hp_glycosidase-like_sf"/>
</dbReference>
<dbReference type="OrthoDB" id="2317065at2759"/>
<dbReference type="InterPro" id="IPR008928">
    <property type="entry name" value="6-hairpin_glycosidase_sf"/>
</dbReference>
<comment type="caution">
    <text evidence="3">The sequence shown here is derived from an EMBL/GenBank/DDBJ whole genome shotgun (WGS) entry which is preliminary data.</text>
</comment>
<name>A0A9W8S5I1_9HYPO</name>
<dbReference type="GO" id="GO:0000272">
    <property type="term" value="P:polysaccharide catabolic process"/>
    <property type="evidence" value="ECO:0007669"/>
    <property type="project" value="TreeGrafter"/>
</dbReference>
<comment type="similarity">
    <text evidence="2">Belongs to the glycosyl hydrolase 88 family.</text>
</comment>
<dbReference type="PANTHER" id="PTHR36845:SF1">
    <property type="entry name" value="HYDROLASE, PUTATIVE (AFU_ORTHOLOGUE AFUA_7G05090)-RELATED"/>
    <property type="match status" value="1"/>
</dbReference>
<evidence type="ECO:0000313" key="4">
    <source>
        <dbReference type="Proteomes" id="UP001152049"/>
    </source>
</evidence>
<dbReference type="EMBL" id="JAOQAZ010000008">
    <property type="protein sequence ID" value="KAJ4264422.1"/>
    <property type="molecule type" value="Genomic_DNA"/>
</dbReference>
<evidence type="ECO:0008006" key="5">
    <source>
        <dbReference type="Google" id="ProtNLM"/>
    </source>
</evidence>
<dbReference type="Gene3D" id="1.50.10.10">
    <property type="match status" value="1"/>
</dbReference>
<accession>A0A9W8S5I1</accession>